<proteinExistence type="predicted"/>
<sequence>GTDHNCLESDDSSSRSAAAYLVVCKESDVEYLADYSDSDNGSNSEISEADKWQCEQCLKTNPPFQRNCAGCWSVRPDWLPSTSKDTEGGAVMMHKVL</sequence>
<dbReference type="PROSITE" id="PS50199">
    <property type="entry name" value="ZF_RANBP2_2"/>
    <property type="match status" value="1"/>
</dbReference>
<reference evidence="6" key="1">
    <citation type="submission" date="2014-12" db="EMBL/GenBank/DDBJ databases">
        <title>Insight into the proteome of Arion vulgaris.</title>
        <authorList>
            <person name="Aradska J."/>
            <person name="Bulat T."/>
            <person name="Smidak R."/>
            <person name="Sarate P."/>
            <person name="Gangsoo J."/>
            <person name="Sialana F."/>
            <person name="Bilban M."/>
            <person name="Lubec G."/>
        </authorList>
    </citation>
    <scope>NUCLEOTIDE SEQUENCE</scope>
    <source>
        <tissue evidence="6">Skin</tissue>
    </source>
</reference>
<evidence type="ECO:0000256" key="3">
    <source>
        <dbReference type="ARBA" id="ARBA00022833"/>
    </source>
</evidence>
<dbReference type="InterPro" id="IPR036443">
    <property type="entry name" value="Znf_RanBP2_sf"/>
</dbReference>
<feature type="non-terminal residue" evidence="6">
    <location>
        <position position="97"/>
    </location>
</feature>
<evidence type="ECO:0000256" key="2">
    <source>
        <dbReference type="ARBA" id="ARBA00022771"/>
    </source>
</evidence>
<dbReference type="Gene3D" id="2.30.30.380">
    <property type="entry name" value="Zn-finger domain of Sec23/24"/>
    <property type="match status" value="1"/>
</dbReference>
<dbReference type="GO" id="GO:0008270">
    <property type="term" value="F:zinc ion binding"/>
    <property type="evidence" value="ECO:0007669"/>
    <property type="project" value="UniProtKB-KW"/>
</dbReference>
<organism evidence="6">
    <name type="scientific">Arion vulgaris</name>
    <dbReference type="NCBI Taxonomy" id="1028688"/>
    <lineage>
        <taxon>Eukaryota</taxon>
        <taxon>Metazoa</taxon>
        <taxon>Spiralia</taxon>
        <taxon>Lophotrochozoa</taxon>
        <taxon>Mollusca</taxon>
        <taxon>Gastropoda</taxon>
        <taxon>Heterobranchia</taxon>
        <taxon>Euthyneura</taxon>
        <taxon>Panpulmonata</taxon>
        <taxon>Eupulmonata</taxon>
        <taxon>Stylommatophora</taxon>
        <taxon>Helicina</taxon>
        <taxon>Arionoidea</taxon>
        <taxon>Arionidae</taxon>
        <taxon>Arion</taxon>
    </lineage>
</organism>
<dbReference type="AlphaFoldDB" id="A0A0B6Y5J3"/>
<protein>
    <recommendedName>
        <fullName evidence="5">RanBP2-type domain-containing protein</fullName>
    </recommendedName>
</protein>
<evidence type="ECO:0000259" key="5">
    <source>
        <dbReference type="PROSITE" id="PS50199"/>
    </source>
</evidence>
<keyword evidence="2 4" id="KW-0863">Zinc-finger</keyword>
<dbReference type="PROSITE" id="PS01358">
    <property type="entry name" value="ZF_RANBP2_1"/>
    <property type="match status" value="1"/>
</dbReference>
<feature type="domain" description="RanBP2-type" evidence="5">
    <location>
        <begin position="48"/>
        <end position="77"/>
    </location>
</feature>
<keyword evidence="3" id="KW-0862">Zinc</keyword>
<dbReference type="EMBL" id="HACG01004702">
    <property type="protein sequence ID" value="CEK51567.1"/>
    <property type="molecule type" value="Transcribed_RNA"/>
</dbReference>
<accession>A0A0B6Y5J3</accession>
<evidence type="ECO:0000313" key="6">
    <source>
        <dbReference type="EMBL" id="CEK51567.1"/>
    </source>
</evidence>
<dbReference type="SUPFAM" id="SSF90209">
    <property type="entry name" value="Ran binding protein zinc finger-like"/>
    <property type="match status" value="1"/>
</dbReference>
<gene>
    <name evidence="6" type="primary">ORF13758</name>
</gene>
<evidence type="ECO:0000256" key="4">
    <source>
        <dbReference type="PROSITE-ProRule" id="PRU00322"/>
    </source>
</evidence>
<keyword evidence="1" id="KW-0479">Metal-binding</keyword>
<dbReference type="InterPro" id="IPR001876">
    <property type="entry name" value="Znf_RanBP2"/>
</dbReference>
<name>A0A0B6Y5J3_9EUPU</name>
<feature type="non-terminal residue" evidence="6">
    <location>
        <position position="1"/>
    </location>
</feature>
<evidence type="ECO:0000256" key="1">
    <source>
        <dbReference type="ARBA" id="ARBA00022723"/>
    </source>
</evidence>